<dbReference type="Proteomes" id="UP000261011">
    <property type="component" value="Unassembled WGS sequence"/>
</dbReference>
<dbReference type="EMBL" id="QVEU01000003">
    <property type="protein sequence ID" value="RGB76426.1"/>
    <property type="molecule type" value="Genomic_DNA"/>
</dbReference>
<dbReference type="Pfam" id="PF00849">
    <property type="entry name" value="PseudoU_synth_2"/>
    <property type="match status" value="1"/>
</dbReference>
<dbReference type="GO" id="GO:0120159">
    <property type="term" value="F:rRNA pseudouridine synthase activity"/>
    <property type="evidence" value="ECO:0007669"/>
    <property type="project" value="UniProtKB-ARBA"/>
</dbReference>
<keyword evidence="2 4" id="KW-0694">RNA-binding</keyword>
<dbReference type="Pfam" id="PF01479">
    <property type="entry name" value="S4"/>
    <property type="match status" value="1"/>
</dbReference>
<dbReference type="Gene3D" id="3.30.70.1560">
    <property type="entry name" value="Alpha-L RNA-binding motif"/>
    <property type="match status" value="1"/>
</dbReference>
<dbReference type="OrthoDB" id="9807213at2"/>
<proteinExistence type="inferred from homology"/>
<accession>A0A3E2TIC7</accession>
<dbReference type="Gene3D" id="3.30.70.580">
    <property type="entry name" value="Pseudouridine synthase I, catalytic domain, N-terminal subdomain"/>
    <property type="match status" value="1"/>
</dbReference>
<dbReference type="CDD" id="cd00165">
    <property type="entry name" value="S4"/>
    <property type="match status" value="1"/>
</dbReference>
<feature type="domain" description="RNA-binding S4" evidence="6">
    <location>
        <begin position="1"/>
        <end position="58"/>
    </location>
</feature>
<dbReference type="InterPro" id="IPR006145">
    <property type="entry name" value="PsdUridine_synth_RsuA/RluA"/>
</dbReference>
<dbReference type="PANTHER" id="PTHR47683">
    <property type="entry name" value="PSEUDOURIDINE SYNTHASE FAMILY PROTEIN-RELATED"/>
    <property type="match status" value="1"/>
</dbReference>
<dbReference type="CDD" id="cd02870">
    <property type="entry name" value="PseudoU_synth_RsuA_like"/>
    <property type="match status" value="1"/>
</dbReference>
<evidence type="ECO:0000259" key="6">
    <source>
        <dbReference type="SMART" id="SM00363"/>
    </source>
</evidence>
<dbReference type="GO" id="GO:0000455">
    <property type="term" value="P:enzyme-directed rRNA pseudouridine synthesis"/>
    <property type="evidence" value="ECO:0007669"/>
    <property type="project" value="UniProtKB-ARBA"/>
</dbReference>
<organism evidence="7 8">
    <name type="scientific">Anaerococcus nagyae</name>
    <dbReference type="NCBI Taxonomy" id="1755241"/>
    <lineage>
        <taxon>Bacteria</taxon>
        <taxon>Bacillati</taxon>
        <taxon>Bacillota</taxon>
        <taxon>Tissierellia</taxon>
        <taxon>Tissierellales</taxon>
        <taxon>Peptoniphilaceae</taxon>
        <taxon>Anaerococcus</taxon>
    </lineage>
</organism>
<evidence type="ECO:0000256" key="5">
    <source>
        <dbReference type="RuleBase" id="RU003887"/>
    </source>
</evidence>
<dbReference type="InterPro" id="IPR000748">
    <property type="entry name" value="PsdUridine_synth_RsuA/RluB/E/F"/>
</dbReference>
<dbReference type="GO" id="GO:0003723">
    <property type="term" value="F:RNA binding"/>
    <property type="evidence" value="ECO:0007669"/>
    <property type="project" value="UniProtKB-KW"/>
</dbReference>
<dbReference type="SUPFAM" id="SSF55174">
    <property type="entry name" value="Alpha-L RNA-binding motif"/>
    <property type="match status" value="1"/>
</dbReference>
<evidence type="ECO:0000256" key="2">
    <source>
        <dbReference type="ARBA" id="ARBA00022884"/>
    </source>
</evidence>
<dbReference type="Gene3D" id="3.10.290.10">
    <property type="entry name" value="RNA-binding S4 domain"/>
    <property type="match status" value="1"/>
</dbReference>
<evidence type="ECO:0000313" key="8">
    <source>
        <dbReference type="Proteomes" id="UP000261011"/>
    </source>
</evidence>
<sequence length="231" mass="26782">MRINKYIAKSGYTSRRKADELINRGEVKINGNILTKLGYDVGDNDVVSINGEILKLEDYFYYKLNKPIGYITSNFDPHNRKDLNNLMNINEKFFAAGRLDKDSHGLLIITNDGDFSNCLAHPSFKVEKEYIVRVTKLLTKQQCQEFKSGLYIGNGEFTNESDLYFIGNNNYRVLISQGYNRQIRRMFDVFGSKVIDLKRVRIGSIKLTDLKLGNYQKFNKKDMEFVNLIKK</sequence>
<dbReference type="InterPro" id="IPR020103">
    <property type="entry name" value="PsdUridine_synth_cat_dom_sf"/>
</dbReference>
<dbReference type="PROSITE" id="PS01149">
    <property type="entry name" value="PSI_RSU"/>
    <property type="match status" value="1"/>
</dbReference>
<dbReference type="InterPro" id="IPR020094">
    <property type="entry name" value="TruA/RsuA/RluB/E/F_N"/>
</dbReference>
<dbReference type="NCBIfam" id="TIGR00093">
    <property type="entry name" value="pseudouridine synthase"/>
    <property type="match status" value="1"/>
</dbReference>
<evidence type="ECO:0000313" key="7">
    <source>
        <dbReference type="EMBL" id="RGB76426.1"/>
    </source>
</evidence>
<evidence type="ECO:0000256" key="4">
    <source>
        <dbReference type="PROSITE-ProRule" id="PRU00182"/>
    </source>
</evidence>
<gene>
    <name evidence="7" type="ORF">DXA39_04455</name>
</gene>
<dbReference type="InterPro" id="IPR036986">
    <property type="entry name" value="S4_RNA-bd_sf"/>
</dbReference>
<dbReference type="AlphaFoldDB" id="A0A3E2TIC7"/>
<keyword evidence="8" id="KW-1185">Reference proteome</keyword>
<dbReference type="FunFam" id="3.10.290.10:FF:000003">
    <property type="entry name" value="Pseudouridine synthase"/>
    <property type="match status" value="1"/>
</dbReference>
<dbReference type="SUPFAM" id="SSF55120">
    <property type="entry name" value="Pseudouridine synthase"/>
    <property type="match status" value="1"/>
</dbReference>
<dbReference type="InterPro" id="IPR042092">
    <property type="entry name" value="PsdUridine_s_RsuA/RluB/E/F_cat"/>
</dbReference>
<name>A0A3E2TIC7_9FIRM</name>
<dbReference type="InterPro" id="IPR018496">
    <property type="entry name" value="PsdUridine_synth_RsuA/RluB_CS"/>
</dbReference>
<reference evidence="7 8" key="1">
    <citation type="submission" date="2018-08" db="EMBL/GenBank/DDBJ databases">
        <title>A genome reference for cultivated species of the human gut microbiota.</title>
        <authorList>
            <person name="Zou Y."/>
            <person name="Xue W."/>
            <person name="Luo G."/>
        </authorList>
    </citation>
    <scope>NUCLEOTIDE SEQUENCE [LARGE SCALE GENOMIC DNA]</scope>
    <source>
        <strain evidence="7 8">OF01-3</strain>
    </source>
</reference>
<keyword evidence="3 5" id="KW-0413">Isomerase</keyword>
<evidence type="ECO:0000256" key="3">
    <source>
        <dbReference type="ARBA" id="ARBA00023235"/>
    </source>
</evidence>
<evidence type="ECO:0000256" key="1">
    <source>
        <dbReference type="ARBA" id="ARBA00008348"/>
    </source>
</evidence>
<comment type="similarity">
    <text evidence="1 5">Belongs to the pseudouridine synthase RsuA family.</text>
</comment>
<dbReference type="InterPro" id="IPR050343">
    <property type="entry name" value="RsuA_PseudoU_synthase"/>
</dbReference>
<dbReference type="PANTHER" id="PTHR47683:SF4">
    <property type="entry name" value="PSEUDOURIDINE SYNTHASE"/>
    <property type="match status" value="1"/>
</dbReference>
<dbReference type="SMART" id="SM00363">
    <property type="entry name" value="S4"/>
    <property type="match status" value="1"/>
</dbReference>
<dbReference type="InterPro" id="IPR002942">
    <property type="entry name" value="S4_RNA-bd"/>
</dbReference>
<dbReference type="EC" id="5.4.99.-" evidence="5"/>
<dbReference type="PROSITE" id="PS50889">
    <property type="entry name" value="S4"/>
    <property type="match status" value="1"/>
</dbReference>
<comment type="caution">
    <text evidence="7">The sequence shown here is derived from an EMBL/GenBank/DDBJ whole genome shotgun (WGS) entry which is preliminary data.</text>
</comment>
<protein>
    <recommendedName>
        <fullName evidence="5">Pseudouridine synthase</fullName>
        <ecNumber evidence="5">5.4.99.-</ecNumber>
    </recommendedName>
</protein>
<dbReference type="RefSeq" id="WP_117521393.1">
    <property type="nucleotide sequence ID" value="NZ_QVEU01000003.1"/>
</dbReference>